<feature type="domain" description="Poxvirus B22R protein C-terminal" evidence="3">
    <location>
        <begin position="995"/>
        <end position="1185"/>
    </location>
</feature>
<dbReference type="KEGG" id="vg:65100403"/>
<evidence type="ECO:0000259" key="3">
    <source>
        <dbReference type="Pfam" id="PF13168"/>
    </source>
</evidence>
<evidence type="ECO:0000256" key="2">
    <source>
        <dbReference type="SAM" id="Phobius"/>
    </source>
</evidence>
<evidence type="ECO:0000256" key="1">
    <source>
        <dbReference type="SAM" id="MobiDB-lite"/>
    </source>
</evidence>
<reference evidence="5 6" key="1">
    <citation type="journal article" date="2017" name="Virus Res.">
        <title>Complete genomic characterisation of two novel poxviruses (WKPV and EKPV) from western and eastern grey kangaroos.</title>
        <authorList>
            <person name="Bennett M."/>
            <person name="Tu S.L."/>
            <person name="Upton C."/>
            <person name="McArtor C."/>
            <person name="Gillett A."/>
            <person name="Laird T."/>
            <person name="O'Dea M."/>
        </authorList>
    </citation>
    <scope>NUCLEOTIDE SEQUENCE [LARGE SCALE GENOMIC DNA]</scope>
    <source>
        <strain evidence="5">Sunshine Coast</strain>
    </source>
</reference>
<feature type="transmembrane region" description="Helical" evidence="2">
    <location>
        <begin position="1964"/>
        <end position="1987"/>
    </location>
</feature>
<dbReference type="InterPro" id="IPR025133">
    <property type="entry name" value="Poxvirus_B22R_N_dom"/>
</dbReference>
<evidence type="ECO:0000313" key="6">
    <source>
        <dbReference type="Proteomes" id="UP000318205"/>
    </source>
</evidence>
<dbReference type="RefSeq" id="YP_010085331.1">
    <property type="nucleotide sequence ID" value="NC_055229.1"/>
</dbReference>
<dbReference type="Pfam" id="PF04395">
    <property type="entry name" value="Poxvirus_B22R"/>
    <property type="match status" value="1"/>
</dbReference>
<keyword evidence="2" id="KW-0472">Membrane</keyword>
<feature type="region of interest" description="Disordered" evidence="1">
    <location>
        <begin position="394"/>
        <end position="422"/>
    </location>
</feature>
<feature type="region of interest" description="Disordered" evidence="1">
    <location>
        <begin position="214"/>
        <end position="254"/>
    </location>
</feature>
<feature type="compositionally biased region" description="Pro residues" evidence="1">
    <location>
        <begin position="241"/>
        <end position="254"/>
    </location>
</feature>
<evidence type="ECO:0000313" key="5">
    <source>
        <dbReference type="EMBL" id="ATI21141.1"/>
    </source>
</evidence>
<proteinExistence type="predicted"/>
<dbReference type="Pfam" id="PF13169">
    <property type="entry name" value="Poxvirus_B22R_N"/>
    <property type="match status" value="1"/>
</dbReference>
<feature type="region of interest" description="Disordered" evidence="1">
    <location>
        <begin position="344"/>
        <end position="364"/>
    </location>
</feature>
<dbReference type="Pfam" id="PF13168">
    <property type="entry name" value="Poxvirus_B22R_C"/>
    <property type="match status" value="1"/>
</dbReference>
<keyword evidence="2" id="KW-0812">Transmembrane</keyword>
<dbReference type="Proteomes" id="UP000318205">
    <property type="component" value="Segment"/>
</dbReference>
<accession>A0A2C9DT08</accession>
<evidence type="ECO:0000259" key="4">
    <source>
        <dbReference type="Pfam" id="PF13169"/>
    </source>
</evidence>
<dbReference type="InterPro" id="IPR007490">
    <property type="entry name" value="Poxvirus_B22"/>
</dbReference>
<feature type="region of interest" description="Disordered" evidence="1">
    <location>
        <begin position="834"/>
        <end position="922"/>
    </location>
</feature>
<feature type="region of interest" description="Disordered" evidence="1">
    <location>
        <begin position="647"/>
        <end position="668"/>
    </location>
</feature>
<organism evidence="5 6">
    <name type="scientific">Eastern grey kangaroopox virus</name>
    <dbReference type="NCBI Taxonomy" id="2042482"/>
    <lineage>
        <taxon>Viruses</taxon>
        <taxon>Varidnaviria</taxon>
        <taxon>Bamfordvirae</taxon>
        <taxon>Nucleocytoviricota</taxon>
        <taxon>Pokkesviricetes</taxon>
        <taxon>Chitovirales</taxon>
        <taxon>Poxviridae</taxon>
        <taxon>Chordopoxvirinae</taxon>
        <taxon>Macropopoxvirus</taxon>
        <taxon>Macropopoxvirus mgiganteuspox</taxon>
        <taxon>Eastern kangaroopox virus</taxon>
    </lineage>
</organism>
<keyword evidence="6" id="KW-1185">Reference proteome</keyword>
<feature type="domain" description="Poxvirus B22R protein N-terminal" evidence="4">
    <location>
        <begin position="27"/>
        <end position="118"/>
    </location>
</feature>
<protein>
    <submittedName>
        <fullName evidence="5">Surface glycoprotein</fullName>
    </submittedName>
</protein>
<feature type="compositionally biased region" description="Polar residues" evidence="1">
    <location>
        <begin position="836"/>
        <end position="860"/>
    </location>
</feature>
<dbReference type="InterPro" id="IPR025128">
    <property type="entry name" value="Poxvirus_B22R_C_dom"/>
</dbReference>
<keyword evidence="2" id="KW-1133">Transmembrane helix</keyword>
<dbReference type="GeneID" id="65100403"/>
<sequence length="2030" mass="225649">MKQLGALALALALVFAFVPVLHANASKCYRKSGFYHHGEKQGGGSGGSGGSGNEPRNSYADFIDKKQAFRKILVASINWDDVRNTLKEEFIGECRQRNGSSSGYLYDYSAALNLTLRAAELRRGNRSQAENATIILEFDTANVTVGFVCNASVAEVSYRIVGDTASSSAMRTNSSEMSVEVTFSGISVAQPYMRSASCTDDCFEIATEAIYPTGEPFTSAGTDTPNATAEATTAEATTPAPTTPVPTTPVPYTPVPEARRGAVIISDGCASASMDLILEVVPLTRAFNRTVGRLNVSTHETESYYRCVLKGGSNCEYLAENIIERISTEDLLKEYVDATAAAIGGAAAGGEPPKERRRSRRWASDEEQVDHLMCLYRAHGSGVDAERACDAELAASGARSRRDTSSRKKSSKPSAPRSLPGTPLQRYIRKLGLLPSTAKFLQVGYSGTDGSVHGDASVYHGARNNVSSVIKKLLPTIPEELSAEELYRRLLVAYRDAQQRHPGEDALSETVRDLLARKFESTLAALCVLRSEIEVDDSEYVQEDNEQTPVGQIIAAAVAACPDRSFEEMAYVDRYGSKDVIEVLEEVAEEGAKMVLARDGEDFEAESPVDVPDFPRVGFLQAESSVPTNIEGVDISSSLALKTDLETEYKKPSSNTQRPQSRAPRSGFGPAVMFMEKAAPAAPAAPALDTTLVLNRRCRRAISDSSICGMVGGPPGIRPLGSFRTRSRSSVRSSPGSSALGNRVLSVFSLGGERRRYSIPARMRSAPSGTTRLRVDSQNVDANLFERSPGSESGPAAASAVAVIPKPKSSLYALIRRMNPDSSIYKVLRYHEGTRSEPSIPQDVSSHRTLGRSSSATAGTSWRVRISIGSSGESGHRRRTRGESLSSRRLRRPRPRETSSSTSGQGIDISEVRVPDRALSSRSRSSSISSVSSIASIPSRSLSYRGSMRDASDKLDFYNLFSDAMGKMSVHFYYSYEAAKLAKFGGDEQGTLDKLADIIFSAGTTLSAMGFVAGPVVGLSGIALQSIAGVMDVGIAIYNLLQPKQEQPDPLAEMFDSYQKYIEDSERLGVRTCLQHGKKTVFYLSYRKDSSFKPSTDKLAEYFLLDTISSEVRYLANSDVLTDYHVEVVCPLGTLRSADYDINAFATLTRTGKDGSKHYELYGLGAALTACPVLTLTCGRDASLTFSPYSVPLSRMQLLRVATQGEPEETKSMPSNVCDIFPLKRFYLLVGGCPYDASMRFITYTTCSILLRKSTWDNSKERWVLLNPFNEEGEYKQLFIFSKFDFKDVTLRPNENPAHANLCTRVDSSQCVWTEEMILEDVTECQSRTRKLYIEIGTYGGPGFGGLVLSCSSGASPVVVGKSNDTMELTITSDYRSKMVGSPVQETFLAFCASNVNSKLKSDVLVVTTRAVIPSHRRVFDLRNQTDLRRLFEITSDYMPERSKTCDRDVYSDKPCFRHWSVPYLERGYRFRYRADGEKVTISSRVNPDDYDPALEESRFYSGFKISFNASEIADAYENPSRMWKDAANGVRTFSSISAVVAHCNIRNKMLELEEKDFISELVYIQSIKEESEYLRDGKYIFEKTSHSTKPKAVYASKYRQYPACRITLDASSRMVEVYCPPYSLLRNFDKGKAGICVVLTSSMDHCAAQPDDEYMKVNGYKRAFAYMGWDCRHRREGFSWQIDEKYCSYGGNYNTQPIYDPCTGAIFVEYRDLWVQEVVMQPPPYTYHFSYDSVRNEYADTDTYEKLQQLYDTYVQLLNYNSSLSASIERLASSLSDNGRRITEVLVDSTALEISYMADQEKLAELLEEISRITQEVFANTLSDEDIRRIHEQDASLRCCIVDIIRNITEKSYPFDWYMCGNVSEYRFRDTFNNSYLLVNGTYVPENRVLSLGGVFTTCLSDSVVLPLRTEEERVLAEETVFMAVLREELQAVFAEYDRNISVIMAMSAIMREEEPEDWVDPMYYLLLLPAIISLVFFIALIRFLYRRKYFRMYTIQYNGSRGRWPRLRIASAPSGYVGLVTVSGEVRN</sequence>
<dbReference type="EMBL" id="MF467281">
    <property type="protein sequence ID" value="ATI21141.1"/>
    <property type="molecule type" value="Genomic_DNA"/>
</dbReference>
<name>A0A2C9DT08_9POXV</name>
<feature type="compositionally biased region" description="Low complexity" evidence="1">
    <location>
        <begin position="224"/>
        <end position="240"/>
    </location>
</feature>